<dbReference type="KEGG" id="bse:Bsel_2084"/>
<dbReference type="PANTHER" id="PTHR42850">
    <property type="entry name" value="METALLOPHOSPHOESTERASE"/>
    <property type="match status" value="1"/>
</dbReference>
<dbReference type="InterPro" id="IPR029052">
    <property type="entry name" value="Metallo-depent_PP-like"/>
</dbReference>
<organism evidence="3 4">
    <name type="scientific">Bacillus selenitireducens (strain ATCC 700615 / DSM 15326 / MLS10)</name>
    <dbReference type="NCBI Taxonomy" id="439292"/>
    <lineage>
        <taxon>Bacteria</taxon>
        <taxon>Bacillati</taxon>
        <taxon>Bacillota</taxon>
        <taxon>Bacilli</taxon>
        <taxon>Bacillales</taxon>
        <taxon>Bacillaceae</taxon>
        <taxon>Salisediminibacterium</taxon>
    </lineage>
</organism>
<dbReference type="Proteomes" id="UP000000271">
    <property type="component" value="Chromosome"/>
</dbReference>
<dbReference type="PANTHER" id="PTHR42850:SF2">
    <property type="entry name" value="BLL5683 PROTEIN"/>
    <property type="match status" value="1"/>
</dbReference>
<dbReference type="SUPFAM" id="SSF56300">
    <property type="entry name" value="Metallo-dependent phosphatases"/>
    <property type="match status" value="1"/>
</dbReference>
<dbReference type="Gene3D" id="3.60.21.10">
    <property type="match status" value="1"/>
</dbReference>
<dbReference type="InterPro" id="IPR024654">
    <property type="entry name" value="Calcineurin-like_PHP_lpxH"/>
</dbReference>
<dbReference type="PIRSF" id="PIRSF000883">
    <property type="entry name" value="Pesterase_MJ0912"/>
    <property type="match status" value="1"/>
</dbReference>
<name>D6XUV2_BACIE</name>
<dbReference type="InterPro" id="IPR011152">
    <property type="entry name" value="Pesterase_MJ0912"/>
</dbReference>
<dbReference type="Pfam" id="PF12850">
    <property type="entry name" value="Metallophos_2"/>
    <property type="match status" value="1"/>
</dbReference>
<dbReference type="HOGENOM" id="CLU_074761_0_1_9"/>
<dbReference type="AlphaFoldDB" id="D6XUV2"/>
<accession>D6XUV2</accession>
<evidence type="ECO:0000313" key="3">
    <source>
        <dbReference type="EMBL" id="ADH99588.1"/>
    </source>
</evidence>
<evidence type="ECO:0000256" key="1">
    <source>
        <dbReference type="ARBA" id="ARBA00008950"/>
    </source>
</evidence>
<comment type="similarity">
    <text evidence="1">Belongs to the metallophosphoesterase superfamily. YfcE family.</text>
</comment>
<reference evidence="3" key="1">
    <citation type="submission" date="2009-10" db="EMBL/GenBank/DDBJ databases">
        <title>Complete sequence of Bacillus selenitireducens MLS10.</title>
        <authorList>
            <consortium name="US DOE Joint Genome Institute"/>
            <person name="Lucas S."/>
            <person name="Copeland A."/>
            <person name="Lapidus A."/>
            <person name="Glavina del Rio T."/>
            <person name="Dalin E."/>
            <person name="Tice H."/>
            <person name="Bruce D."/>
            <person name="Goodwin L."/>
            <person name="Pitluck S."/>
            <person name="Sims D."/>
            <person name="Brettin T."/>
            <person name="Detter J.C."/>
            <person name="Han C."/>
            <person name="Larimer F."/>
            <person name="Land M."/>
            <person name="Hauser L."/>
            <person name="Kyrpides N."/>
            <person name="Ovchinnikova G."/>
            <person name="Stolz J."/>
        </authorList>
    </citation>
    <scope>NUCLEOTIDE SEQUENCE [LARGE SCALE GENOMIC DNA]</scope>
    <source>
        <strain evidence="3">MLS10</strain>
    </source>
</reference>
<protein>
    <submittedName>
        <fullName evidence="3">Metallophosphoesterase</fullName>
    </submittedName>
</protein>
<dbReference type="STRING" id="439292.Bsel_2084"/>
<proteinExistence type="inferred from homology"/>
<gene>
    <name evidence="3" type="ordered locus">Bsel_2084</name>
</gene>
<dbReference type="GO" id="GO:0016791">
    <property type="term" value="F:phosphatase activity"/>
    <property type="evidence" value="ECO:0007669"/>
    <property type="project" value="TreeGrafter"/>
</dbReference>
<sequence length="243" mass="27519">MRLALLSDIHGNEAALRAVLEDLSRKNASHVAVLGDISYRGPKPKECLDLIRELHGKVIKGNADEWLIRGIREGELPQQAFAIMQREQAWSYGKMTDEGLHYLNQLPTELEIPLTNRIQLYATHAFPDDLFKVIPEHAENSAFDAFFEHNPRAMYYAYGHIHIPHMRNITGNTLLNTGSIGLPFDGNPDASYVMLERTNDSISTSFHRVAYDIEKAVFDLKDTDYPEDAAPLLESIYRTGKKP</sequence>
<dbReference type="eggNOG" id="COG0639">
    <property type="taxonomic scope" value="Bacteria"/>
</dbReference>
<feature type="domain" description="Calcineurin-like phosphoesterase" evidence="2">
    <location>
        <begin position="1"/>
        <end position="198"/>
    </location>
</feature>
<dbReference type="InterPro" id="IPR050126">
    <property type="entry name" value="Ap4A_hydrolase"/>
</dbReference>
<keyword evidence="4" id="KW-1185">Reference proteome</keyword>
<dbReference type="EMBL" id="CP001791">
    <property type="protein sequence ID" value="ADH99588.1"/>
    <property type="molecule type" value="Genomic_DNA"/>
</dbReference>
<dbReference type="RefSeq" id="WP_013173010.1">
    <property type="nucleotide sequence ID" value="NC_014219.1"/>
</dbReference>
<evidence type="ECO:0000313" key="4">
    <source>
        <dbReference type="Proteomes" id="UP000000271"/>
    </source>
</evidence>
<dbReference type="GO" id="GO:0005737">
    <property type="term" value="C:cytoplasm"/>
    <property type="evidence" value="ECO:0007669"/>
    <property type="project" value="TreeGrafter"/>
</dbReference>
<evidence type="ECO:0000259" key="2">
    <source>
        <dbReference type="Pfam" id="PF12850"/>
    </source>
</evidence>